<feature type="transmembrane region" description="Helical" evidence="1">
    <location>
        <begin position="20"/>
        <end position="39"/>
    </location>
</feature>
<dbReference type="PROSITE" id="PS50883">
    <property type="entry name" value="EAL"/>
    <property type="match status" value="1"/>
</dbReference>
<dbReference type="Pfam" id="PF00990">
    <property type="entry name" value="GGDEF"/>
    <property type="match status" value="1"/>
</dbReference>
<dbReference type="InterPro" id="IPR052155">
    <property type="entry name" value="Biofilm_reg_signaling"/>
</dbReference>
<dbReference type="AlphaFoldDB" id="G6YJA7"/>
<dbReference type="KEGG" id="mamo:A6B35_16545"/>
<dbReference type="InterPro" id="IPR029787">
    <property type="entry name" value="Nucleotide_cyclase"/>
</dbReference>
<dbReference type="PATRIC" id="fig|1082933.3.peg.5907"/>
<evidence type="ECO:0000259" key="3">
    <source>
        <dbReference type="PROSITE" id="PS50887"/>
    </source>
</evidence>
<dbReference type="Proteomes" id="UP000002949">
    <property type="component" value="Unassembled WGS sequence"/>
</dbReference>
<name>G6YJA7_9HYPH</name>
<dbReference type="CDD" id="cd01948">
    <property type="entry name" value="EAL"/>
    <property type="match status" value="1"/>
</dbReference>
<evidence type="ECO:0000313" key="5">
    <source>
        <dbReference type="Proteomes" id="UP000002949"/>
    </source>
</evidence>
<protein>
    <submittedName>
        <fullName evidence="4">Diguanylate cyclase/phosphodiesterase</fullName>
    </submittedName>
</protein>
<keyword evidence="1" id="KW-0812">Transmembrane</keyword>
<dbReference type="PANTHER" id="PTHR44757:SF2">
    <property type="entry name" value="BIOFILM ARCHITECTURE MAINTENANCE PROTEIN MBAA"/>
    <property type="match status" value="1"/>
</dbReference>
<keyword evidence="1" id="KW-1133">Transmembrane helix</keyword>
<dbReference type="STRING" id="1082933.A6B35_16545"/>
<dbReference type="PANTHER" id="PTHR44757">
    <property type="entry name" value="DIGUANYLATE CYCLASE DGCP"/>
    <property type="match status" value="1"/>
</dbReference>
<dbReference type="OrthoDB" id="9814202at2"/>
<organism evidence="4 5">
    <name type="scientific">Mesorhizobium amorphae CCNWGS0123</name>
    <dbReference type="NCBI Taxonomy" id="1082933"/>
    <lineage>
        <taxon>Bacteria</taxon>
        <taxon>Pseudomonadati</taxon>
        <taxon>Pseudomonadota</taxon>
        <taxon>Alphaproteobacteria</taxon>
        <taxon>Hyphomicrobiales</taxon>
        <taxon>Phyllobacteriaceae</taxon>
        <taxon>Mesorhizobium</taxon>
    </lineage>
</organism>
<accession>G6YJA7</accession>
<dbReference type="SUPFAM" id="SSF55073">
    <property type="entry name" value="Nucleotide cyclase"/>
    <property type="match status" value="1"/>
</dbReference>
<feature type="transmembrane region" description="Helical" evidence="1">
    <location>
        <begin position="206"/>
        <end position="223"/>
    </location>
</feature>
<evidence type="ECO:0000259" key="2">
    <source>
        <dbReference type="PROSITE" id="PS50883"/>
    </source>
</evidence>
<dbReference type="Pfam" id="PF00563">
    <property type="entry name" value="EAL"/>
    <property type="match status" value="1"/>
</dbReference>
<keyword evidence="1" id="KW-0472">Membrane</keyword>
<dbReference type="SMART" id="SM00267">
    <property type="entry name" value="GGDEF"/>
    <property type="match status" value="1"/>
</dbReference>
<dbReference type="eggNOG" id="COG5001">
    <property type="taxonomic scope" value="Bacteria"/>
</dbReference>
<dbReference type="PROSITE" id="PS50887">
    <property type="entry name" value="GGDEF"/>
    <property type="match status" value="1"/>
</dbReference>
<dbReference type="SMART" id="SM00052">
    <property type="entry name" value="EAL"/>
    <property type="match status" value="1"/>
</dbReference>
<gene>
    <name evidence="4" type="ORF">MEA186_30422</name>
</gene>
<dbReference type="SUPFAM" id="SSF141868">
    <property type="entry name" value="EAL domain-like"/>
    <property type="match status" value="1"/>
</dbReference>
<dbReference type="RefSeq" id="WP_006205870.1">
    <property type="nucleotide sequence ID" value="NZ_AGSN01000217.1"/>
</dbReference>
<evidence type="ECO:0000313" key="4">
    <source>
        <dbReference type="EMBL" id="EHH05101.1"/>
    </source>
</evidence>
<dbReference type="InterPro" id="IPR043128">
    <property type="entry name" value="Rev_trsase/Diguanyl_cyclase"/>
</dbReference>
<reference evidence="4 5" key="1">
    <citation type="journal article" date="2012" name="J. Bacteriol.">
        <title>Draft Genome Sequence of Plant Growth-Promoting Rhizobium Mesorhizobium amorphae, Isolated from Zinc-Lead Mine Tailings.</title>
        <authorList>
            <person name="Hao X."/>
            <person name="Lin Y."/>
            <person name="Johnstone L."/>
            <person name="Baltrus D.A."/>
            <person name="Miller S.J."/>
            <person name="Wei G."/>
            <person name="Rensing C."/>
        </authorList>
    </citation>
    <scope>NUCLEOTIDE SEQUENCE [LARGE SCALE GENOMIC DNA]</scope>
    <source>
        <strain evidence="4 5">CCNWGS0123</strain>
    </source>
</reference>
<dbReference type="NCBIfam" id="TIGR00254">
    <property type="entry name" value="GGDEF"/>
    <property type="match status" value="1"/>
</dbReference>
<dbReference type="Gene3D" id="3.20.20.450">
    <property type="entry name" value="EAL domain"/>
    <property type="match status" value="1"/>
</dbReference>
<dbReference type="InterPro" id="IPR035919">
    <property type="entry name" value="EAL_sf"/>
</dbReference>
<dbReference type="InterPro" id="IPR001633">
    <property type="entry name" value="EAL_dom"/>
</dbReference>
<feature type="domain" description="GGDEF" evidence="3">
    <location>
        <begin position="278"/>
        <end position="411"/>
    </location>
</feature>
<feature type="domain" description="EAL" evidence="2">
    <location>
        <begin position="420"/>
        <end position="675"/>
    </location>
</feature>
<dbReference type="Gene3D" id="3.30.70.270">
    <property type="match status" value="1"/>
</dbReference>
<proteinExistence type="predicted"/>
<keyword evidence="5" id="KW-1185">Reference proteome</keyword>
<sequence>MSQQPVHSVSRKLILLIKSGYWLALLIIATMVMASFILLQQMMAAQQHNDALLNIVSTQKALSQRIVFLAGATGAATRDKQPALVAALKQATAEFETNYDLLLDQTGADPTSPARLDPKSIENVLFAKPFHLDYFSVGLIANGERLISSFESRLAIGGEGYKGSAERVNLDASVANATLSGYAALGQRISAYANERSGQLLDLHRTLFFATIGVIVLVALFIFRPMSNAILRKTRELVDARNSMAFIAVHDGLTGLHNRTFLTDHFDTLIKGAHRRRERLAVIQLDLDRFKQINDTLGHAAGDYVLVVTAQRMRDSCRASDLCARLGGDEFVMILNGAGSTEDIHMLGRRILEQINEPIVFQGTTILPGASGGIAVYPVDADNAEDLLVHADLALYSAKKLGGGNFSFFSEELRRELDYRKQLEHDIRTAIADKAFEVYFQPQVSLTNGTISGIEALVRWKHADRGMISPGEFIPVAEKCGFMPEIGRIVIGKAINEAAEWDRAGIAFGRLAVNVSGTELREPDFDKFLFDTLEKAGLAPQKLSLEIVESVILDDEKTGIAAKLRHIRAAGVHLELDDFGTGYASLSHVNPNEIDRLKIDRRFVQNINENGDNSKIVRAITELARGLGISIVAEGAETEAELDSLMAIGCDQVQGYSIAFPMPQDKAREWLMARSPKKARLKVLQGSLA</sequence>
<dbReference type="InterPro" id="IPR000160">
    <property type="entry name" value="GGDEF_dom"/>
</dbReference>
<dbReference type="CDD" id="cd01949">
    <property type="entry name" value="GGDEF"/>
    <property type="match status" value="1"/>
</dbReference>
<evidence type="ECO:0000256" key="1">
    <source>
        <dbReference type="SAM" id="Phobius"/>
    </source>
</evidence>
<dbReference type="EMBL" id="AGSN01000217">
    <property type="protein sequence ID" value="EHH05101.1"/>
    <property type="molecule type" value="Genomic_DNA"/>
</dbReference>